<organism evidence="2 3">
    <name type="scientific">Ensete ventricosum</name>
    <name type="common">Abyssinian banana</name>
    <name type="synonym">Musa ensete</name>
    <dbReference type="NCBI Taxonomy" id="4639"/>
    <lineage>
        <taxon>Eukaryota</taxon>
        <taxon>Viridiplantae</taxon>
        <taxon>Streptophyta</taxon>
        <taxon>Embryophyta</taxon>
        <taxon>Tracheophyta</taxon>
        <taxon>Spermatophyta</taxon>
        <taxon>Magnoliopsida</taxon>
        <taxon>Liliopsida</taxon>
        <taxon>Zingiberales</taxon>
        <taxon>Musaceae</taxon>
        <taxon>Ensete</taxon>
    </lineage>
</organism>
<dbReference type="EMBL" id="AMZH03009642">
    <property type="protein sequence ID" value="RRT56430.1"/>
    <property type="molecule type" value="Genomic_DNA"/>
</dbReference>
<proteinExistence type="predicted"/>
<evidence type="ECO:0000256" key="1">
    <source>
        <dbReference type="SAM" id="MobiDB-lite"/>
    </source>
</evidence>
<accession>A0A426YXH2</accession>
<gene>
    <name evidence="2" type="ORF">B296_00018239</name>
</gene>
<dbReference type="AlphaFoldDB" id="A0A426YXH2"/>
<dbReference type="GO" id="GO:0005886">
    <property type="term" value="C:plasma membrane"/>
    <property type="evidence" value="ECO:0007669"/>
    <property type="project" value="TreeGrafter"/>
</dbReference>
<protein>
    <submittedName>
        <fullName evidence="2">Uncharacterized protein</fullName>
    </submittedName>
</protein>
<comment type="caution">
    <text evidence="2">The sequence shown here is derived from an EMBL/GenBank/DDBJ whole genome shotgun (WGS) entry which is preliminary data.</text>
</comment>
<sequence length="273" mass="30459">MSSNASLGVRLPANLDEETSALFGWLFETNRAVRYIDFYHFAISQGKRAIELLSGKEGVISRMAEPTPEKQYNLMFTVNAHRLLRSVPQQEERRSERRRSFCGPMVESEPVMEEAKEWGISGTSVAVKSSWAALVCLVVADFKLFYDVRFGRKRSSKGEAEEDASSGSRHGGIRANGMVTANGSVKRSSDLAVYEQFERQVGGSHPRFSSCVRFDLLSCSAAFIGPAVSAFDLTFYFFLLLMSVGAEDRATGWSYFRQGSRNNTVRNTSITKH</sequence>
<dbReference type="PANTHER" id="PTHR31265:SF1">
    <property type="entry name" value="OS01G0756600 PROTEIN"/>
    <property type="match status" value="1"/>
</dbReference>
<name>A0A426YXH2_ENSVE</name>
<feature type="region of interest" description="Disordered" evidence="1">
    <location>
        <begin position="157"/>
        <end position="176"/>
    </location>
</feature>
<dbReference type="InterPro" id="IPR052437">
    <property type="entry name" value="Pectin_Meth_Modulator"/>
</dbReference>
<evidence type="ECO:0000313" key="3">
    <source>
        <dbReference type="Proteomes" id="UP000287651"/>
    </source>
</evidence>
<dbReference type="Proteomes" id="UP000287651">
    <property type="component" value="Unassembled WGS sequence"/>
</dbReference>
<evidence type="ECO:0000313" key="2">
    <source>
        <dbReference type="EMBL" id="RRT56430.1"/>
    </source>
</evidence>
<reference evidence="2 3" key="1">
    <citation type="journal article" date="2014" name="Agronomy (Basel)">
        <title>A Draft Genome Sequence for Ensete ventricosum, the Drought-Tolerant Tree Against Hunger.</title>
        <authorList>
            <person name="Harrison J."/>
            <person name="Moore K.A."/>
            <person name="Paszkiewicz K."/>
            <person name="Jones T."/>
            <person name="Grant M."/>
            <person name="Ambacheew D."/>
            <person name="Muzemil S."/>
            <person name="Studholme D.J."/>
        </authorList>
    </citation>
    <scope>NUCLEOTIDE SEQUENCE [LARGE SCALE GENOMIC DNA]</scope>
</reference>
<dbReference type="PANTHER" id="PTHR31265">
    <property type="entry name" value="OS02G0527500 PROTEIN-RELATED"/>
    <property type="match status" value="1"/>
</dbReference>